<dbReference type="EMBL" id="GGEC01066719">
    <property type="protein sequence ID" value="MBX47203.1"/>
    <property type="molecule type" value="Transcribed_RNA"/>
</dbReference>
<accession>A0A2P2NXM6</accession>
<name>A0A2P2NXM6_RHIMU</name>
<protein>
    <submittedName>
        <fullName evidence="1">Uncharacterized protein</fullName>
    </submittedName>
</protein>
<evidence type="ECO:0000313" key="1">
    <source>
        <dbReference type="EMBL" id="MBX47203.1"/>
    </source>
</evidence>
<sequence length="10" mass="1148">MHLINCPFSS</sequence>
<reference evidence="1" key="1">
    <citation type="submission" date="2018-02" db="EMBL/GenBank/DDBJ databases">
        <title>Rhizophora mucronata_Transcriptome.</title>
        <authorList>
            <person name="Meera S.P."/>
            <person name="Sreeshan A."/>
            <person name="Augustine A."/>
        </authorList>
    </citation>
    <scope>NUCLEOTIDE SEQUENCE</scope>
    <source>
        <tissue evidence="1">Leaf</tissue>
    </source>
</reference>
<proteinExistence type="predicted"/>
<organism evidence="1">
    <name type="scientific">Rhizophora mucronata</name>
    <name type="common">Asiatic mangrove</name>
    <dbReference type="NCBI Taxonomy" id="61149"/>
    <lineage>
        <taxon>Eukaryota</taxon>
        <taxon>Viridiplantae</taxon>
        <taxon>Streptophyta</taxon>
        <taxon>Embryophyta</taxon>
        <taxon>Tracheophyta</taxon>
        <taxon>Spermatophyta</taxon>
        <taxon>Magnoliopsida</taxon>
        <taxon>eudicotyledons</taxon>
        <taxon>Gunneridae</taxon>
        <taxon>Pentapetalae</taxon>
        <taxon>rosids</taxon>
        <taxon>fabids</taxon>
        <taxon>Malpighiales</taxon>
        <taxon>Rhizophoraceae</taxon>
        <taxon>Rhizophora</taxon>
    </lineage>
</organism>